<organism evidence="2 3">
    <name type="scientific">Cystoisospora suis</name>
    <dbReference type="NCBI Taxonomy" id="483139"/>
    <lineage>
        <taxon>Eukaryota</taxon>
        <taxon>Sar</taxon>
        <taxon>Alveolata</taxon>
        <taxon>Apicomplexa</taxon>
        <taxon>Conoidasida</taxon>
        <taxon>Coccidia</taxon>
        <taxon>Eucoccidiorida</taxon>
        <taxon>Eimeriorina</taxon>
        <taxon>Sarcocystidae</taxon>
        <taxon>Cystoisospora</taxon>
    </lineage>
</organism>
<dbReference type="GeneID" id="94434246"/>
<gene>
    <name evidence="2" type="ORF">CSUI_010934</name>
</gene>
<sequence>MLLKQQAKDMKSAENRLNERTDCERGPPLRGRVEPREEPKEEEEEKSLSRSSLRGVLTGEDKGRENEETFEREISSSSLSLSASLPQRSSITERCGDRRNHLSLAATKDEKNAMEDRKASSVIDRVEEKKSKKKVALVHVHQYTVEDGYSTQPVVLNKHVTNTMT</sequence>
<keyword evidence="3" id="KW-1185">Reference proteome</keyword>
<feature type="compositionally biased region" description="Low complexity" evidence="1">
    <location>
        <begin position="75"/>
        <end position="90"/>
    </location>
</feature>
<evidence type="ECO:0000313" key="2">
    <source>
        <dbReference type="EMBL" id="PHJ15256.1"/>
    </source>
</evidence>
<comment type="caution">
    <text evidence="2">The sequence shown here is derived from an EMBL/GenBank/DDBJ whole genome shotgun (WGS) entry which is preliminary data.</text>
</comment>
<proteinExistence type="predicted"/>
<reference evidence="2 3" key="1">
    <citation type="journal article" date="2017" name="Int. J. Parasitol.">
        <title>The genome of the protozoan parasite Cystoisospora suis and a reverse vaccinology approach to identify vaccine candidates.</title>
        <authorList>
            <person name="Palmieri N."/>
            <person name="Shrestha A."/>
            <person name="Ruttkowski B."/>
            <person name="Beck T."/>
            <person name="Vogl C."/>
            <person name="Tomley F."/>
            <person name="Blake D.P."/>
            <person name="Joachim A."/>
        </authorList>
    </citation>
    <scope>NUCLEOTIDE SEQUENCE [LARGE SCALE GENOMIC DNA]</scope>
    <source>
        <strain evidence="2 3">Wien I</strain>
    </source>
</reference>
<feature type="compositionally biased region" description="Basic and acidic residues" evidence="1">
    <location>
        <begin position="59"/>
        <end position="74"/>
    </location>
</feature>
<dbReference type="RefSeq" id="XP_067916990.1">
    <property type="nucleotide sequence ID" value="XM_068071035.1"/>
</dbReference>
<dbReference type="EMBL" id="MIGC01008923">
    <property type="protein sequence ID" value="PHJ15256.1"/>
    <property type="molecule type" value="Genomic_DNA"/>
</dbReference>
<evidence type="ECO:0000313" key="3">
    <source>
        <dbReference type="Proteomes" id="UP000221165"/>
    </source>
</evidence>
<dbReference type="Proteomes" id="UP000221165">
    <property type="component" value="Unassembled WGS sequence"/>
</dbReference>
<dbReference type="AlphaFoldDB" id="A0A2C6KFZ4"/>
<name>A0A2C6KFZ4_9APIC</name>
<feature type="compositionally biased region" description="Basic and acidic residues" evidence="1">
    <location>
        <begin position="1"/>
        <end position="39"/>
    </location>
</feature>
<accession>A0A2C6KFZ4</accession>
<dbReference type="VEuPathDB" id="ToxoDB:CSUI_010934"/>
<protein>
    <submittedName>
        <fullName evidence="2">Uncharacterized protein</fullName>
    </submittedName>
</protein>
<feature type="region of interest" description="Disordered" evidence="1">
    <location>
        <begin position="1"/>
        <end position="131"/>
    </location>
</feature>
<feature type="compositionally biased region" description="Basic and acidic residues" evidence="1">
    <location>
        <begin position="107"/>
        <end position="130"/>
    </location>
</feature>
<evidence type="ECO:0000256" key="1">
    <source>
        <dbReference type="SAM" id="MobiDB-lite"/>
    </source>
</evidence>